<dbReference type="GO" id="GO:0140662">
    <property type="term" value="F:ATP-dependent protein folding chaperone"/>
    <property type="evidence" value="ECO:0007669"/>
    <property type="project" value="InterPro"/>
</dbReference>
<organism evidence="3 4">
    <name type="scientific">Helianthus annuus</name>
    <name type="common">Common sunflower</name>
    <dbReference type="NCBI Taxonomy" id="4232"/>
    <lineage>
        <taxon>Eukaryota</taxon>
        <taxon>Viridiplantae</taxon>
        <taxon>Streptophyta</taxon>
        <taxon>Embryophyta</taxon>
        <taxon>Tracheophyta</taxon>
        <taxon>Spermatophyta</taxon>
        <taxon>Magnoliopsida</taxon>
        <taxon>eudicotyledons</taxon>
        <taxon>Gunneridae</taxon>
        <taxon>Pentapetalae</taxon>
        <taxon>asterids</taxon>
        <taxon>campanulids</taxon>
        <taxon>Asterales</taxon>
        <taxon>Asteraceae</taxon>
        <taxon>Asteroideae</taxon>
        <taxon>Heliantheae alliance</taxon>
        <taxon>Heliantheae</taxon>
        <taxon>Helianthus</taxon>
    </lineage>
</organism>
<reference evidence="3" key="1">
    <citation type="journal article" date="2017" name="Nature">
        <title>The sunflower genome provides insights into oil metabolism, flowering and Asterid evolution.</title>
        <authorList>
            <person name="Badouin H."/>
            <person name="Gouzy J."/>
            <person name="Grassa C.J."/>
            <person name="Murat F."/>
            <person name="Staton S.E."/>
            <person name="Cottret L."/>
            <person name="Lelandais-Briere C."/>
            <person name="Owens G.L."/>
            <person name="Carrere S."/>
            <person name="Mayjonade B."/>
            <person name="Legrand L."/>
            <person name="Gill N."/>
            <person name="Kane N.C."/>
            <person name="Bowers J.E."/>
            <person name="Hubner S."/>
            <person name="Bellec A."/>
            <person name="Berard A."/>
            <person name="Berges H."/>
            <person name="Blanchet N."/>
            <person name="Boniface M.C."/>
            <person name="Brunel D."/>
            <person name="Catrice O."/>
            <person name="Chaidir N."/>
            <person name="Claudel C."/>
            <person name="Donnadieu C."/>
            <person name="Faraut T."/>
            <person name="Fievet G."/>
            <person name="Helmstetter N."/>
            <person name="King M."/>
            <person name="Knapp S.J."/>
            <person name="Lai Z."/>
            <person name="Le Paslier M.C."/>
            <person name="Lippi Y."/>
            <person name="Lorenzon L."/>
            <person name="Mandel J.R."/>
            <person name="Marage G."/>
            <person name="Marchand G."/>
            <person name="Marquand E."/>
            <person name="Bret-Mestries E."/>
            <person name="Morien E."/>
            <person name="Nambeesan S."/>
            <person name="Nguyen T."/>
            <person name="Pegot-Espagnet P."/>
            <person name="Pouilly N."/>
            <person name="Raftis F."/>
            <person name="Sallet E."/>
            <person name="Schiex T."/>
            <person name="Thomas J."/>
            <person name="Vandecasteele C."/>
            <person name="Vares D."/>
            <person name="Vear F."/>
            <person name="Vautrin S."/>
            <person name="Crespi M."/>
            <person name="Mangin B."/>
            <person name="Burke J.M."/>
            <person name="Salse J."/>
            <person name="Munos S."/>
            <person name="Vincourt P."/>
            <person name="Rieseberg L.H."/>
            <person name="Langlade N.B."/>
        </authorList>
    </citation>
    <scope>NUCLEOTIDE SEQUENCE</scope>
    <source>
        <tissue evidence="3">Leaves</tissue>
    </source>
</reference>
<dbReference type="AlphaFoldDB" id="A0A9K3HW02"/>
<evidence type="ECO:0000256" key="2">
    <source>
        <dbReference type="ARBA" id="ARBA00022840"/>
    </source>
</evidence>
<evidence type="ECO:0000256" key="1">
    <source>
        <dbReference type="ARBA" id="ARBA00022741"/>
    </source>
</evidence>
<reference evidence="3" key="2">
    <citation type="submission" date="2020-06" db="EMBL/GenBank/DDBJ databases">
        <title>Helianthus annuus Genome sequencing and assembly Release 2.</title>
        <authorList>
            <person name="Gouzy J."/>
            <person name="Langlade N."/>
            <person name="Munos S."/>
        </authorList>
    </citation>
    <scope>NUCLEOTIDE SEQUENCE</scope>
    <source>
        <tissue evidence="3">Leaves</tissue>
    </source>
</reference>
<keyword evidence="2" id="KW-0067">ATP-binding</keyword>
<proteinExistence type="predicted"/>
<dbReference type="Gene3D" id="2.60.34.10">
    <property type="entry name" value="Substrate Binding Domain Of DNAk, Chain A, domain 1"/>
    <property type="match status" value="1"/>
</dbReference>
<dbReference type="Proteomes" id="UP000215914">
    <property type="component" value="Unassembled WGS sequence"/>
</dbReference>
<dbReference type="InterPro" id="IPR013126">
    <property type="entry name" value="Hsp_70_fam"/>
</dbReference>
<keyword evidence="3" id="KW-0346">Stress response</keyword>
<evidence type="ECO:0000313" key="3">
    <source>
        <dbReference type="EMBL" id="KAF5785577.1"/>
    </source>
</evidence>
<dbReference type="PANTHER" id="PTHR19375">
    <property type="entry name" value="HEAT SHOCK PROTEIN 70KDA"/>
    <property type="match status" value="1"/>
</dbReference>
<name>A0A9K3HW02_HELAN</name>
<dbReference type="Gramene" id="mRNA:HanXRQr2_Chr10g0430231">
    <property type="protein sequence ID" value="CDS:HanXRQr2_Chr10g0430231.1"/>
    <property type="gene ID" value="HanXRQr2_Chr10g0430231"/>
</dbReference>
<protein>
    <submittedName>
        <fullName evidence="3">Heat shock protein 70 family</fullName>
    </submittedName>
</protein>
<dbReference type="EMBL" id="MNCJ02000325">
    <property type="protein sequence ID" value="KAF5785577.1"/>
    <property type="molecule type" value="Genomic_DNA"/>
</dbReference>
<sequence>MLVIIPRNTSVPASKKKIVYSPKGSTLVTISVYQGEHNKVKDNILLGKFNLRGLTPGINGQSQLEVCFNVDANGILHVSAQEISTGQTKSITIARN</sequence>
<dbReference type="SUPFAM" id="SSF100920">
    <property type="entry name" value="Heat shock protein 70kD (HSP70), peptide-binding domain"/>
    <property type="match status" value="1"/>
</dbReference>
<gene>
    <name evidence="3" type="ORF">HanXRQr2_Chr10g0430231</name>
</gene>
<dbReference type="InterPro" id="IPR029047">
    <property type="entry name" value="HSP70_peptide-bd_sf"/>
</dbReference>
<comment type="caution">
    <text evidence="3">The sequence shown here is derived from an EMBL/GenBank/DDBJ whole genome shotgun (WGS) entry which is preliminary data.</text>
</comment>
<keyword evidence="4" id="KW-1185">Reference proteome</keyword>
<evidence type="ECO:0000313" key="4">
    <source>
        <dbReference type="Proteomes" id="UP000215914"/>
    </source>
</evidence>
<accession>A0A9K3HW02</accession>
<keyword evidence="1" id="KW-0547">Nucleotide-binding</keyword>
<dbReference type="GO" id="GO:0005524">
    <property type="term" value="F:ATP binding"/>
    <property type="evidence" value="ECO:0007669"/>
    <property type="project" value="UniProtKB-KW"/>
</dbReference>
<dbReference type="Pfam" id="PF00012">
    <property type="entry name" value="HSP70"/>
    <property type="match status" value="1"/>
</dbReference>